<reference evidence="3" key="1">
    <citation type="journal article" date="2019" name="Int. J. Syst. Evol. Microbiol.">
        <title>The Global Catalogue of Microorganisms (GCM) 10K type strain sequencing project: providing services to taxonomists for standard genome sequencing and annotation.</title>
        <authorList>
            <consortium name="The Broad Institute Genomics Platform"/>
            <consortium name="The Broad Institute Genome Sequencing Center for Infectious Disease"/>
            <person name="Wu L."/>
            <person name="Ma J."/>
        </authorList>
    </citation>
    <scope>NUCLEOTIDE SEQUENCE [LARGE SCALE GENOMIC DNA]</scope>
    <source>
        <strain evidence="3">JCM 17906</strain>
    </source>
</reference>
<dbReference type="SUPFAM" id="SSF81585">
    <property type="entry name" value="PsbU/PolX domain-like"/>
    <property type="match status" value="1"/>
</dbReference>
<evidence type="ECO:0000256" key="1">
    <source>
        <dbReference type="SAM" id="Phobius"/>
    </source>
</evidence>
<sequence length="208" mass="22892">MTRWFREGGWYLVLDVVSLGIASPIPFAHAAVRLKRPLSILWPVLYAAAVTALLIAVEPAETRTDNTVGGLIIGLMVVAFCHLLWVRRQVWPATPAQSADPAMAEALAARQRRAESRRIVAEDPALARDLRIGRPDLRTGYDDGGLVDLGSAPAALIAEVCGIDLETAGRIVETRQARPYDTVDDVFTWADVPYALWERVRERGVVVR</sequence>
<organism evidence="2 3">
    <name type="scientific">Pseudonocardia xishanensis</name>
    <dbReference type="NCBI Taxonomy" id="630995"/>
    <lineage>
        <taxon>Bacteria</taxon>
        <taxon>Bacillati</taxon>
        <taxon>Actinomycetota</taxon>
        <taxon>Actinomycetes</taxon>
        <taxon>Pseudonocardiales</taxon>
        <taxon>Pseudonocardiaceae</taxon>
        <taxon>Pseudonocardia</taxon>
    </lineage>
</organism>
<evidence type="ECO:0008006" key="4">
    <source>
        <dbReference type="Google" id="ProtNLM"/>
    </source>
</evidence>
<evidence type="ECO:0000313" key="2">
    <source>
        <dbReference type="EMBL" id="GAA4545538.1"/>
    </source>
</evidence>
<evidence type="ECO:0000313" key="3">
    <source>
        <dbReference type="Proteomes" id="UP001501598"/>
    </source>
</evidence>
<dbReference type="RefSeq" id="WP_345416522.1">
    <property type="nucleotide sequence ID" value="NZ_BAABGT010000031.1"/>
</dbReference>
<feature type="transmembrane region" description="Helical" evidence="1">
    <location>
        <begin position="12"/>
        <end position="32"/>
    </location>
</feature>
<name>A0ABP8RQU1_9PSEU</name>
<protein>
    <recommendedName>
        <fullName evidence="4">Helix-hairpin-helix protein</fullName>
    </recommendedName>
</protein>
<comment type="caution">
    <text evidence="2">The sequence shown here is derived from an EMBL/GenBank/DDBJ whole genome shotgun (WGS) entry which is preliminary data.</text>
</comment>
<keyword evidence="1" id="KW-1133">Transmembrane helix</keyword>
<keyword evidence="1" id="KW-0472">Membrane</keyword>
<dbReference type="EMBL" id="BAABGT010000031">
    <property type="protein sequence ID" value="GAA4545538.1"/>
    <property type="molecule type" value="Genomic_DNA"/>
</dbReference>
<keyword evidence="1" id="KW-0812">Transmembrane</keyword>
<dbReference type="Proteomes" id="UP001501598">
    <property type="component" value="Unassembled WGS sequence"/>
</dbReference>
<feature type="transmembrane region" description="Helical" evidence="1">
    <location>
        <begin position="68"/>
        <end position="86"/>
    </location>
</feature>
<gene>
    <name evidence="2" type="ORF">GCM10023175_25580</name>
</gene>
<proteinExistence type="predicted"/>
<feature type="transmembrane region" description="Helical" evidence="1">
    <location>
        <begin position="39"/>
        <end position="56"/>
    </location>
</feature>
<accession>A0ABP8RQU1</accession>
<keyword evidence="3" id="KW-1185">Reference proteome</keyword>